<comment type="caution">
    <text evidence="8">The sequence shown here is derived from an EMBL/GenBank/DDBJ whole genome shotgun (WGS) entry which is preliminary data.</text>
</comment>
<dbReference type="PANTHER" id="PTHR43027:SF2">
    <property type="entry name" value="TRANSPORT PERMEASE PROTEIN"/>
    <property type="match status" value="1"/>
</dbReference>
<evidence type="ECO:0000256" key="4">
    <source>
        <dbReference type="ARBA" id="ARBA00023136"/>
    </source>
</evidence>
<organism evidence="8 9">
    <name type="scientific">Prauserella cavernicola</name>
    <dbReference type="NCBI Taxonomy" id="2800127"/>
    <lineage>
        <taxon>Bacteria</taxon>
        <taxon>Bacillati</taxon>
        <taxon>Actinomycetota</taxon>
        <taxon>Actinomycetes</taxon>
        <taxon>Pseudonocardiales</taxon>
        <taxon>Pseudonocardiaceae</taxon>
        <taxon>Prauserella</taxon>
    </lineage>
</organism>
<keyword evidence="9" id="KW-1185">Reference proteome</keyword>
<dbReference type="GO" id="GO:0046677">
    <property type="term" value="P:response to antibiotic"/>
    <property type="evidence" value="ECO:0007669"/>
    <property type="project" value="UniProtKB-KW"/>
</dbReference>
<keyword evidence="2 6" id="KW-0812">Transmembrane</keyword>
<dbReference type="Pfam" id="PF01061">
    <property type="entry name" value="ABC2_membrane"/>
    <property type="match status" value="1"/>
</dbReference>
<proteinExistence type="predicted"/>
<protein>
    <submittedName>
        <fullName evidence="8">ABC transporter permease</fullName>
    </submittedName>
</protein>
<feature type="transmembrane region" description="Helical" evidence="6">
    <location>
        <begin position="25"/>
        <end position="46"/>
    </location>
</feature>
<dbReference type="InterPro" id="IPR013525">
    <property type="entry name" value="ABC2_TM"/>
</dbReference>
<dbReference type="GO" id="GO:0140359">
    <property type="term" value="F:ABC-type transporter activity"/>
    <property type="evidence" value="ECO:0007669"/>
    <property type="project" value="InterPro"/>
</dbReference>
<keyword evidence="4 6" id="KW-0472">Membrane</keyword>
<feature type="transmembrane region" description="Helical" evidence="6">
    <location>
        <begin position="235"/>
        <end position="254"/>
    </location>
</feature>
<dbReference type="RefSeq" id="WP_200314557.1">
    <property type="nucleotide sequence ID" value="NZ_JAENJH010000001.1"/>
</dbReference>
<dbReference type="GO" id="GO:0043190">
    <property type="term" value="C:ATP-binding cassette (ABC) transporter complex"/>
    <property type="evidence" value="ECO:0007669"/>
    <property type="project" value="InterPro"/>
</dbReference>
<evidence type="ECO:0000256" key="3">
    <source>
        <dbReference type="ARBA" id="ARBA00022989"/>
    </source>
</evidence>
<evidence type="ECO:0000313" key="9">
    <source>
        <dbReference type="Proteomes" id="UP000635245"/>
    </source>
</evidence>
<dbReference type="InterPro" id="IPR000412">
    <property type="entry name" value="ABC_2_transport"/>
</dbReference>
<evidence type="ECO:0000256" key="5">
    <source>
        <dbReference type="ARBA" id="ARBA00023251"/>
    </source>
</evidence>
<evidence type="ECO:0000256" key="1">
    <source>
        <dbReference type="ARBA" id="ARBA00004141"/>
    </source>
</evidence>
<dbReference type="PIRSF" id="PIRSF006648">
    <property type="entry name" value="DrrB"/>
    <property type="match status" value="1"/>
</dbReference>
<sequence>MTDQITAARPGLASWVRLTVTEAKLVLRDTAGIVVPLGLPMLLMVMNGIGSDRTGVPELEGLPALDAVVVPMTLAMVVSMIGIVNMPSFLSAYRTFGVLRRLAVTPASPAMVLVAQVLVSLAQSLLGVALALGVARLAFGVEAPRSPLVAVGVFLLAAAAMYAVGMLIAAVSPTVNSAVAIGLVVFFAFFALGGGFGGRDNLPGWLADVGAYLPFGASFDSLGFSWMGVGPEPGQLLALAATVVVAGAGSARLFRWT</sequence>
<feature type="transmembrane region" description="Helical" evidence="6">
    <location>
        <begin position="177"/>
        <end position="197"/>
    </location>
</feature>
<name>A0A934QNA2_9PSEU</name>
<feature type="transmembrane region" description="Helical" evidence="6">
    <location>
        <begin position="110"/>
        <end position="135"/>
    </location>
</feature>
<gene>
    <name evidence="8" type="ORF">JHE00_03255</name>
</gene>
<evidence type="ECO:0000313" key="8">
    <source>
        <dbReference type="EMBL" id="MBK1783330.1"/>
    </source>
</evidence>
<feature type="transmembrane region" description="Helical" evidence="6">
    <location>
        <begin position="67"/>
        <end position="90"/>
    </location>
</feature>
<evidence type="ECO:0000259" key="7">
    <source>
        <dbReference type="Pfam" id="PF01061"/>
    </source>
</evidence>
<keyword evidence="5" id="KW-0046">Antibiotic resistance</keyword>
<dbReference type="EMBL" id="JAENJH010000001">
    <property type="protein sequence ID" value="MBK1783330.1"/>
    <property type="molecule type" value="Genomic_DNA"/>
</dbReference>
<evidence type="ECO:0000256" key="6">
    <source>
        <dbReference type="SAM" id="Phobius"/>
    </source>
</evidence>
<accession>A0A934QNA2</accession>
<feature type="transmembrane region" description="Helical" evidence="6">
    <location>
        <begin position="147"/>
        <end position="171"/>
    </location>
</feature>
<dbReference type="AlphaFoldDB" id="A0A934QNA2"/>
<evidence type="ECO:0000256" key="2">
    <source>
        <dbReference type="ARBA" id="ARBA00022692"/>
    </source>
</evidence>
<dbReference type="Proteomes" id="UP000635245">
    <property type="component" value="Unassembled WGS sequence"/>
</dbReference>
<feature type="domain" description="ABC-2 type transporter transmembrane" evidence="7">
    <location>
        <begin position="18"/>
        <end position="220"/>
    </location>
</feature>
<dbReference type="InterPro" id="IPR052902">
    <property type="entry name" value="ABC-2_transporter"/>
</dbReference>
<keyword evidence="3 6" id="KW-1133">Transmembrane helix</keyword>
<comment type="subcellular location">
    <subcellularLocation>
        <location evidence="1">Membrane</location>
        <topology evidence="1">Multi-pass membrane protein</topology>
    </subcellularLocation>
</comment>
<reference evidence="8" key="1">
    <citation type="submission" date="2020-12" db="EMBL/GenBank/DDBJ databases">
        <title>Prauserella sp. ASG 168, a novel actinomycete isolated from cave rock.</title>
        <authorList>
            <person name="Suriyachadkun C."/>
        </authorList>
    </citation>
    <scope>NUCLEOTIDE SEQUENCE</scope>
    <source>
        <strain evidence="8">ASG 168</strain>
    </source>
</reference>
<dbReference type="PANTHER" id="PTHR43027">
    <property type="entry name" value="DOXORUBICIN RESISTANCE ABC TRANSPORTER PERMEASE PROTEIN DRRC-RELATED"/>
    <property type="match status" value="1"/>
</dbReference>